<dbReference type="AlphaFoldDB" id="A0A0D0CBN4"/>
<dbReference type="OrthoDB" id="3134980at2759"/>
<dbReference type="HOGENOM" id="CLU_1643882_0_0_1"/>
<name>A0A0D0CBN4_9AGAR</name>
<dbReference type="EMBL" id="KN834778">
    <property type="protein sequence ID" value="KIK59899.1"/>
    <property type="molecule type" value="Genomic_DNA"/>
</dbReference>
<feature type="region of interest" description="Disordered" evidence="1">
    <location>
        <begin position="1"/>
        <end position="27"/>
    </location>
</feature>
<evidence type="ECO:0000313" key="2">
    <source>
        <dbReference type="EMBL" id="KIK59899.1"/>
    </source>
</evidence>
<protein>
    <submittedName>
        <fullName evidence="2">Uncharacterized protein</fullName>
    </submittedName>
</protein>
<keyword evidence="3" id="KW-1185">Reference proteome</keyword>
<evidence type="ECO:0000256" key="1">
    <source>
        <dbReference type="SAM" id="MobiDB-lite"/>
    </source>
</evidence>
<proteinExistence type="predicted"/>
<reference evidence="2 3" key="1">
    <citation type="submission" date="2014-04" db="EMBL/GenBank/DDBJ databases">
        <title>Evolutionary Origins and Diversification of the Mycorrhizal Mutualists.</title>
        <authorList>
            <consortium name="DOE Joint Genome Institute"/>
            <consortium name="Mycorrhizal Genomics Consortium"/>
            <person name="Kohler A."/>
            <person name="Kuo A."/>
            <person name="Nagy L.G."/>
            <person name="Floudas D."/>
            <person name="Copeland A."/>
            <person name="Barry K.W."/>
            <person name="Cichocki N."/>
            <person name="Veneault-Fourrey C."/>
            <person name="LaButti K."/>
            <person name="Lindquist E.A."/>
            <person name="Lipzen A."/>
            <person name="Lundell T."/>
            <person name="Morin E."/>
            <person name="Murat C."/>
            <person name="Riley R."/>
            <person name="Ohm R."/>
            <person name="Sun H."/>
            <person name="Tunlid A."/>
            <person name="Henrissat B."/>
            <person name="Grigoriev I.V."/>
            <person name="Hibbett D.S."/>
            <person name="Martin F."/>
        </authorList>
    </citation>
    <scope>NUCLEOTIDE SEQUENCE [LARGE SCALE GENOMIC DNA]</scope>
    <source>
        <strain evidence="2 3">FD-317 M1</strain>
    </source>
</reference>
<sequence>MYDHSSYAEWRSKRETQRNMGTSERGFESRTALLDRYALKRQTSCIPTTTRIIHCPLAPFRIKSQCWKLYISPILSVFLKKMCYNIVDGRFHTECLHFHPMATYKQDCLKENCVFSTRHTHSYCKSPNCIRMMAQPVQNPIRFSPTPCVHCRARDGTFGHR</sequence>
<gene>
    <name evidence="2" type="ORF">GYMLUDRAFT_666771</name>
</gene>
<accession>A0A0D0CBN4</accession>
<organism evidence="2 3">
    <name type="scientific">Collybiopsis luxurians FD-317 M1</name>
    <dbReference type="NCBI Taxonomy" id="944289"/>
    <lineage>
        <taxon>Eukaryota</taxon>
        <taxon>Fungi</taxon>
        <taxon>Dikarya</taxon>
        <taxon>Basidiomycota</taxon>
        <taxon>Agaricomycotina</taxon>
        <taxon>Agaricomycetes</taxon>
        <taxon>Agaricomycetidae</taxon>
        <taxon>Agaricales</taxon>
        <taxon>Marasmiineae</taxon>
        <taxon>Omphalotaceae</taxon>
        <taxon>Collybiopsis</taxon>
        <taxon>Collybiopsis luxurians</taxon>
    </lineage>
</organism>
<dbReference type="Proteomes" id="UP000053593">
    <property type="component" value="Unassembled WGS sequence"/>
</dbReference>
<evidence type="ECO:0000313" key="3">
    <source>
        <dbReference type="Proteomes" id="UP000053593"/>
    </source>
</evidence>